<dbReference type="EMBL" id="JPRO01000024">
    <property type="protein sequence ID" value="KFE97570.1"/>
    <property type="molecule type" value="Genomic_DNA"/>
</dbReference>
<proteinExistence type="predicted"/>
<gene>
    <name evidence="1" type="ORF">IX38_20025</name>
</gene>
<comment type="caution">
    <text evidence="1">The sequence shown here is derived from an EMBL/GenBank/DDBJ whole genome shotgun (WGS) entry which is preliminary data.</text>
</comment>
<evidence type="ECO:0000313" key="1">
    <source>
        <dbReference type="EMBL" id="KFE97570.1"/>
    </source>
</evidence>
<name>A0A085YZF7_9FLAO</name>
<dbReference type="Proteomes" id="UP000028703">
    <property type="component" value="Unassembled WGS sequence"/>
</dbReference>
<accession>A0A085YZF7</accession>
<sequence length="257" mass="29727">MLEEIFKILEDDDVIDLGIIEWSTPIPYFGNFNNAKIATVGINPSNREFTDSNNEVLKNNRFHTLESLNLNNWKEISENHLSKILDACNQYFENNPYSQWFNKLEFLLSDTSYSYYFPLSNVCHLDLIPFATLKKWSNLSIKNQKNLLNKCADILGDIINESKLEYIILNGTTVISTFEKVSNISLDKNLQETWQLNRINDSHVLGYSFTGAFNKIGNVELNREIKLIGFNHNIQSSFGITKDVMLNIKNWINTQIK</sequence>
<dbReference type="AlphaFoldDB" id="A0A085YZF7"/>
<keyword evidence="2" id="KW-1185">Reference proteome</keyword>
<reference evidence="1 2" key="1">
    <citation type="submission" date="2014-07" db="EMBL/GenBank/DDBJ databases">
        <title>Genome of Chryseobacterium luteum DSM 18605.</title>
        <authorList>
            <person name="Stropko S.J."/>
            <person name="Pipes S.E."/>
            <person name="Newman J.D."/>
        </authorList>
    </citation>
    <scope>NUCLEOTIDE SEQUENCE [LARGE SCALE GENOMIC DNA]</scope>
    <source>
        <strain evidence="1 2">DSM 18605</strain>
    </source>
</reference>
<protein>
    <recommendedName>
        <fullName evidence="3">Uracil-DNA glycosylase-like domain-containing protein</fullName>
    </recommendedName>
</protein>
<organism evidence="1 2">
    <name type="scientific">Chryseobacterium luteum</name>
    <dbReference type="NCBI Taxonomy" id="421531"/>
    <lineage>
        <taxon>Bacteria</taxon>
        <taxon>Pseudomonadati</taxon>
        <taxon>Bacteroidota</taxon>
        <taxon>Flavobacteriia</taxon>
        <taxon>Flavobacteriales</taxon>
        <taxon>Weeksellaceae</taxon>
        <taxon>Chryseobacterium group</taxon>
        <taxon>Chryseobacterium</taxon>
    </lineage>
</organism>
<dbReference type="eggNOG" id="ENOG50311MM">
    <property type="taxonomic scope" value="Bacteria"/>
</dbReference>
<evidence type="ECO:0008006" key="3">
    <source>
        <dbReference type="Google" id="ProtNLM"/>
    </source>
</evidence>
<evidence type="ECO:0000313" key="2">
    <source>
        <dbReference type="Proteomes" id="UP000028703"/>
    </source>
</evidence>